<reference evidence="1 2" key="1">
    <citation type="journal article" date="2015" name="Int. J. Syst. Evol. Microbiol.">
        <title>Sporolactobacillus shoreae sp. nov. and Sporolactobacillus spathodeae sp. nov., two spore-forming lactic acid bacteria isolated from tree barks in Thailand.</title>
        <authorList>
            <person name="Thamacharoensuk T."/>
            <person name="Kitahara M."/>
            <person name="Ohkuma M."/>
            <person name="Thongchul N."/>
            <person name="Tanasupawat S."/>
        </authorList>
    </citation>
    <scope>NUCLEOTIDE SEQUENCE [LARGE SCALE GENOMIC DNA]</scope>
    <source>
        <strain evidence="1 2">BK92</strain>
    </source>
</reference>
<evidence type="ECO:0000313" key="2">
    <source>
        <dbReference type="Proteomes" id="UP000298347"/>
    </source>
</evidence>
<comment type="caution">
    <text evidence="1">The sequence shown here is derived from an EMBL/GenBank/DDBJ whole genome shotgun (WGS) entry which is preliminary data.</text>
</comment>
<protein>
    <submittedName>
        <fullName evidence="1">DUF1798 family protein</fullName>
    </submittedName>
</protein>
<dbReference type="Pfam" id="PF08807">
    <property type="entry name" value="DUF1798"/>
    <property type="match status" value="1"/>
</dbReference>
<sequence length="136" mass="16097">MENQMARLEHLTHELKDGNMKAYDQYMNHTRSEGYQVDFQNKVKPFADRYQVLIDEWKPLVTDWVMSQKPNYVYPIQIKDTCENLSIVIVTAFQKDTRRRRFIETIKAIDYVLDNVLEQLKENIASNKSAGCHPDK</sequence>
<keyword evidence="2" id="KW-1185">Reference proteome</keyword>
<dbReference type="SUPFAM" id="SSF140415">
    <property type="entry name" value="YppE-like"/>
    <property type="match status" value="1"/>
</dbReference>
<dbReference type="InterPro" id="IPR014913">
    <property type="entry name" value="YppE-like"/>
</dbReference>
<dbReference type="EMBL" id="SRJD01000017">
    <property type="protein sequence ID" value="TGA97043.1"/>
    <property type="molecule type" value="Genomic_DNA"/>
</dbReference>
<dbReference type="Gene3D" id="1.20.120.440">
    <property type="entry name" value="YppE-like"/>
    <property type="match status" value="1"/>
</dbReference>
<dbReference type="RefSeq" id="WP_135349312.1">
    <property type="nucleotide sequence ID" value="NZ_SRJD01000017.1"/>
</dbReference>
<name>A0A4Z0GLJ9_9BACL</name>
<dbReference type="OrthoDB" id="2361079at2"/>
<dbReference type="Proteomes" id="UP000298347">
    <property type="component" value="Unassembled WGS sequence"/>
</dbReference>
<organism evidence="1 2">
    <name type="scientific">Sporolactobacillus shoreae</name>
    <dbReference type="NCBI Taxonomy" id="1465501"/>
    <lineage>
        <taxon>Bacteria</taxon>
        <taxon>Bacillati</taxon>
        <taxon>Bacillota</taxon>
        <taxon>Bacilli</taxon>
        <taxon>Bacillales</taxon>
        <taxon>Sporolactobacillaceae</taxon>
        <taxon>Sporolactobacillus</taxon>
    </lineage>
</organism>
<dbReference type="AlphaFoldDB" id="A0A4Z0GLJ9"/>
<gene>
    <name evidence="1" type="ORF">E4665_13465</name>
</gene>
<dbReference type="InterPro" id="IPR023351">
    <property type="entry name" value="YppE-like_sf"/>
</dbReference>
<proteinExistence type="predicted"/>
<evidence type="ECO:0000313" key="1">
    <source>
        <dbReference type="EMBL" id="TGA97043.1"/>
    </source>
</evidence>
<accession>A0A4Z0GLJ9</accession>